<feature type="compositionally biased region" description="Basic residues" evidence="1">
    <location>
        <begin position="47"/>
        <end position="60"/>
    </location>
</feature>
<feature type="compositionally biased region" description="Basic and acidic residues" evidence="1">
    <location>
        <begin position="97"/>
        <end position="107"/>
    </location>
</feature>
<feature type="region of interest" description="Disordered" evidence="1">
    <location>
        <begin position="21"/>
        <end position="60"/>
    </location>
</feature>
<name>A0A377WSV6_KLEPN</name>
<feature type="region of interest" description="Disordered" evidence="1">
    <location>
        <begin position="94"/>
        <end position="128"/>
    </location>
</feature>
<reference evidence="2 3" key="1">
    <citation type="submission" date="2018-06" db="EMBL/GenBank/DDBJ databases">
        <authorList>
            <consortium name="Pathogen Informatics"/>
            <person name="Doyle S."/>
        </authorList>
    </citation>
    <scope>NUCLEOTIDE SEQUENCE [LARGE SCALE GENOMIC DNA]</scope>
    <source>
        <strain evidence="2 3">NCTC8849</strain>
    </source>
</reference>
<gene>
    <name evidence="2" type="ORF">NCTC8849_05066</name>
</gene>
<accession>A0A377WSV6</accession>
<dbReference type="AlphaFoldDB" id="A0A377WSV6"/>
<feature type="compositionally biased region" description="Basic and acidic residues" evidence="1">
    <location>
        <begin position="21"/>
        <end position="30"/>
    </location>
</feature>
<sequence>MTQAIGILELTSIARGMELGRRHAEKRERTAPALQNPLPREIPADARRRRRRRAAGNRRRHRARWEMLVDSLVLANIHPSVLPAISGLNVVGQRAGGGDRRNLERGGVHQRRRPRGESGQRHPGAGPYGVWYRRQNATWWWRVISPMSTTPSRWPATAQARKDYWFTGQ</sequence>
<evidence type="ECO:0000313" key="3">
    <source>
        <dbReference type="Proteomes" id="UP000254799"/>
    </source>
</evidence>
<protein>
    <submittedName>
        <fullName evidence="2">Propanediol utilization polyhedral body protein PduT</fullName>
    </submittedName>
</protein>
<proteinExistence type="predicted"/>
<evidence type="ECO:0000256" key="1">
    <source>
        <dbReference type="SAM" id="MobiDB-lite"/>
    </source>
</evidence>
<evidence type="ECO:0000313" key="2">
    <source>
        <dbReference type="EMBL" id="STT56411.1"/>
    </source>
</evidence>
<dbReference type="Proteomes" id="UP000254799">
    <property type="component" value="Unassembled WGS sequence"/>
</dbReference>
<dbReference type="EMBL" id="UGLC01000002">
    <property type="protein sequence ID" value="STT56411.1"/>
    <property type="molecule type" value="Genomic_DNA"/>
</dbReference>
<organism evidence="2 3">
    <name type="scientific">Klebsiella pneumoniae</name>
    <dbReference type="NCBI Taxonomy" id="573"/>
    <lineage>
        <taxon>Bacteria</taxon>
        <taxon>Pseudomonadati</taxon>
        <taxon>Pseudomonadota</taxon>
        <taxon>Gammaproteobacteria</taxon>
        <taxon>Enterobacterales</taxon>
        <taxon>Enterobacteriaceae</taxon>
        <taxon>Klebsiella/Raoultella group</taxon>
        <taxon>Klebsiella</taxon>
        <taxon>Klebsiella pneumoniae complex</taxon>
    </lineage>
</organism>